<dbReference type="AlphaFoldDB" id="A0AA35RYX3"/>
<protein>
    <submittedName>
        <fullName evidence="2">Uncharacterized protein</fullName>
    </submittedName>
</protein>
<keyword evidence="1" id="KW-0472">Membrane</keyword>
<dbReference type="Gene3D" id="3.40.50.11350">
    <property type="match status" value="1"/>
</dbReference>
<dbReference type="GO" id="GO:0046921">
    <property type="term" value="F:alpha-(1-&gt;6)-fucosyltransferase activity"/>
    <property type="evidence" value="ECO:0007669"/>
    <property type="project" value="TreeGrafter"/>
</dbReference>
<name>A0AA35RYX3_GEOBA</name>
<dbReference type="PANTHER" id="PTHR13132:SF29">
    <property type="entry name" value="ALPHA-(1,6)-FUCOSYLTRANSFERASE"/>
    <property type="match status" value="1"/>
</dbReference>
<dbReference type="GO" id="GO:0006487">
    <property type="term" value="P:protein N-linked glycosylation"/>
    <property type="evidence" value="ECO:0007669"/>
    <property type="project" value="TreeGrafter"/>
</dbReference>
<proteinExistence type="predicted"/>
<feature type="transmembrane region" description="Helical" evidence="1">
    <location>
        <begin position="14"/>
        <end position="31"/>
    </location>
</feature>
<organism evidence="2 3">
    <name type="scientific">Geodia barretti</name>
    <name type="common">Barrett's horny sponge</name>
    <dbReference type="NCBI Taxonomy" id="519541"/>
    <lineage>
        <taxon>Eukaryota</taxon>
        <taxon>Metazoa</taxon>
        <taxon>Porifera</taxon>
        <taxon>Demospongiae</taxon>
        <taxon>Heteroscleromorpha</taxon>
        <taxon>Tetractinellida</taxon>
        <taxon>Astrophorina</taxon>
        <taxon>Geodiidae</taxon>
        <taxon>Geodia</taxon>
    </lineage>
</organism>
<keyword evidence="1" id="KW-0812">Transmembrane</keyword>
<accession>A0AA35RYX3</accession>
<evidence type="ECO:0000256" key="1">
    <source>
        <dbReference type="SAM" id="Phobius"/>
    </source>
</evidence>
<evidence type="ECO:0000313" key="2">
    <source>
        <dbReference type="EMBL" id="CAI8020323.1"/>
    </source>
</evidence>
<dbReference type="PANTHER" id="PTHR13132">
    <property type="entry name" value="ALPHA- 1,6 -FUCOSYLTRANSFERASE"/>
    <property type="match status" value="1"/>
</dbReference>
<evidence type="ECO:0000313" key="3">
    <source>
        <dbReference type="Proteomes" id="UP001174909"/>
    </source>
</evidence>
<dbReference type="EMBL" id="CASHTH010001819">
    <property type="protein sequence ID" value="CAI8020323.1"/>
    <property type="molecule type" value="Genomic_DNA"/>
</dbReference>
<keyword evidence="1" id="KW-1133">Transmembrane helix</keyword>
<comment type="caution">
    <text evidence="2">The sequence shown here is derived from an EMBL/GenBank/DDBJ whole genome shotgun (WGS) entry which is preliminary data.</text>
</comment>
<gene>
    <name evidence="2" type="ORF">GBAR_LOCUS12157</name>
</gene>
<keyword evidence="3" id="KW-1185">Reference proteome</keyword>
<dbReference type="Proteomes" id="UP001174909">
    <property type="component" value="Unassembled WGS sequence"/>
</dbReference>
<sequence length="470" mass="53586">MALYRPQWLYANKFRLFLTLVLFTIVVVYLGRPKLSLFFSELELPSVEELRNDSTPLRWKPCGGAFINGSNVVDREGNEPHRKMLLSVTAKDADVDDVLKALHALQVTCQSRPLVETEKLGKTFAKFLIALKNYTVFHALERKKPSAKRLLWVCKNGCGGIADRMKGIAFALMLAMFSRRVLHLDWGPQQGLSELAFLEPNAIDWHLMQEEREKAYLQDNHHFYTKSSSINGVAKNLRKLLEATKKESLQWVAVNTNLSPSTLANTVGYEWINNGMASLSLNNVHDLNINLIGLAFRYLFKFSSYLLQEVRAARRVLGLEHTRYVGLHVRTGFEGWEQHPNVYTKPRQWSESISCAYRYATQHFGNEVPIFLATDSKQVKGMVGPEYRGQIRCLDNVVLHVGKLKKLHSKTKAQVKESLFSVWVELILLAESHSLVRGVSGYAFLAECLCFMPKERTVRALTCTSSYERK</sequence>
<reference evidence="2" key="1">
    <citation type="submission" date="2023-03" db="EMBL/GenBank/DDBJ databases">
        <authorList>
            <person name="Steffen K."/>
            <person name="Cardenas P."/>
        </authorList>
    </citation>
    <scope>NUCLEOTIDE SEQUENCE</scope>
</reference>